<reference evidence="3 4" key="1">
    <citation type="submission" date="2020-11" db="EMBL/GenBank/DDBJ databases">
        <title>A novel isolate from a Black sea contaminated sediment with potential to produce alkanes: Plantactinospora alkalitolerans sp. nov.</title>
        <authorList>
            <person name="Carro L."/>
            <person name="Veyisoglu A."/>
            <person name="Guven K."/>
            <person name="Schumann P."/>
            <person name="Klenk H.-P."/>
            <person name="Sahin N."/>
        </authorList>
    </citation>
    <scope>NUCLEOTIDE SEQUENCE [LARGE SCALE GENOMIC DNA]</scope>
    <source>
        <strain evidence="3 4">S1510</strain>
    </source>
</reference>
<dbReference type="PANTHER" id="PTHR43639:SF1">
    <property type="entry name" value="SHORT-CHAIN DEHYDROGENASE_REDUCTASE FAMILY PROTEIN"/>
    <property type="match status" value="1"/>
</dbReference>
<keyword evidence="2" id="KW-0560">Oxidoreductase</keyword>
<keyword evidence="4" id="KW-1185">Reference proteome</keyword>
<organism evidence="3 4">
    <name type="scientific">Plantactinospora alkalitolerans</name>
    <dbReference type="NCBI Taxonomy" id="2789879"/>
    <lineage>
        <taxon>Bacteria</taxon>
        <taxon>Bacillati</taxon>
        <taxon>Actinomycetota</taxon>
        <taxon>Actinomycetes</taxon>
        <taxon>Micromonosporales</taxon>
        <taxon>Micromonosporaceae</taxon>
        <taxon>Plantactinospora</taxon>
    </lineage>
</organism>
<dbReference type="InterPro" id="IPR002347">
    <property type="entry name" value="SDR_fam"/>
</dbReference>
<proteinExistence type="inferred from homology"/>
<dbReference type="CDD" id="cd05233">
    <property type="entry name" value="SDR_c"/>
    <property type="match status" value="1"/>
</dbReference>
<dbReference type="Proteomes" id="UP000638560">
    <property type="component" value="Unassembled WGS sequence"/>
</dbReference>
<accession>A0ABS0H133</accession>
<dbReference type="PRINTS" id="PR00080">
    <property type="entry name" value="SDRFAMILY"/>
</dbReference>
<sequence>MGTLDGKVVLITGTGGGMGRVGSLIFAREGARIVGCDIQTGGNDETVDLVRRAGGEMTGIAPIDLTDPEQAQRVVEEAAAAYGGLDVVYNNAASLRFGAMPDFSVDDWRATIAGELDIPFFVSKFAWPHLVRRGGGVIINVASMAGMIAGEVPPMIGHCAANAGIIGMTRQLALEGAPVGIRAVAISPGPVLSPASERDLGDDQAARDAITRKTLLKRFGRPEEVVELAAFLASDRASYLTGGNYPAEGGATAW</sequence>
<dbReference type="PANTHER" id="PTHR43639">
    <property type="entry name" value="OXIDOREDUCTASE, SHORT-CHAIN DEHYDROGENASE/REDUCTASE FAMILY (AFU_ORTHOLOGUE AFUA_5G02870)"/>
    <property type="match status" value="1"/>
</dbReference>
<dbReference type="Pfam" id="PF13561">
    <property type="entry name" value="adh_short_C2"/>
    <property type="match status" value="1"/>
</dbReference>
<gene>
    <name evidence="3" type="ORF">I0C86_24130</name>
</gene>
<dbReference type="Gene3D" id="3.40.50.720">
    <property type="entry name" value="NAD(P)-binding Rossmann-like Domain"/>
    <property type="match status" value="1"/>
</dbReference>
<comment type="caution">
    <text evidence="3">The sequence shown here is derived from an EMBL/GenBank/DDBJ whole genome shotgun (WGS) entry which is preliminary data.</text>
</comment>
<dbReference type="SUPFAM" id="SSF51735">
    <property type="entry name" value="NAD(P)-binding Rossmann-fold domains"/>
    <property type="match status" value="1"/>
</dbReference>
<dbReference type="EMBL" id="JADPUN010000214">
    <property type="protein sequence ID" value="MBF9132031.1"/>
    <property type="molecule type" value="Genomic_DNA"/>
</dbReference>
<name>A0ABS0H133_9ACTN</name>
<dbReference type="RefSeq" id="WP_196203572.1">
    <property type="nucleotide sequence ID" value="NZ_JADPUN010000214.1"/>
</dbReference>
<evidence type="ECO:0000256" key="1">
    <source>
        <dbReference type="ARBA" id="ARBA00006484"/>
    </source>
</evidence>
<evidence type="ECO:0000313" key="3">
    <source>
        <dbReference type="EMBL" id="MBF9132031.1"/>
    </source>
</evidence>
<comment type="similarity">
    <text evidence="1">Belongs to the short-chain dehydrogenases/reductases (SDR) family.</text>
</comment>
<protein>
    <submittedName>
        <fullName evidence="3">SDR family oxidoreductase</fullName>
    </submittedName>
</protein>
<evidence type="ECO:0000313" key="4">
    <source>
        <dbReference type="Proteomes" id="UP000638560"/>
    </source>
</evidence>
<evidence type="ECO:0000256" key="2">
    <source>
        <dbReference type="ARBA" id="ARBA00023002"/>
    </source>
</evidence>
<dbReference type="InterPro" id="IPR036291">
    <property type="entry name" value="NAD(P)-bd_dom_sf"/>
</dbReference>
<dbReference type="PRINTS" id="PR00081">
    <property type="entry name" value="GDHRDH"/>
</dbReference>